<evidence type="ECO:0000313" key="3">
    <source>
        <dbReference type="EMBL" id="RLU15090.1"/>
    </source>
</evidence>
<gene>
    <name evidence="3" type="ORF">DMN91_012977</name>
</gene>
<reference evidence="3" key="1">
    <citation type="journal article" date="2018" name="Genome Res.">
        <title>The genomic architecture and molecular evolution of ant odorant receptors.</title>
        <authorList>
            <person name="McKenzie S.K."/>
            <person name="Kronauer D.J.C."/>
        </authorList>
    </citation>
    <scope>NUCLEOTIDE SEQUENCE [LARGE SCALE GENOMIC DNA]</scope>
    <source>
        <strain evidence="3">Clonal line C1</strain>
    </source>
</reference>
<protein>
    <recommendedName>
        <fullName evidence="4">Reverse transcriptase domain-containing protein</fullName>
    </recommendedName>
</protein>
<sequence length="247" mass="26220">MANWAVACVVCAIRTLGLEVSPHKSEAVFFHDGLRSAPPPAQIMVGNVPVPVGPSIKYLGLTLDGRWSFEDHFVELAPRLERLAAATSRLMLNLGGPSEKARHLYARAIRSVALYGAPVWADDLAVTSRAAQAVRHFERRVAARVARTYRTVSHRAATALAGTPNRPAGARVRRRVRAGVAGAGEGCSFNGQGQRGSWTTGEATGEATGAACMAAPIQPTRQSRRVGGLPRPSIPAWQSGWTGIGAE</sequence>
<dbReference type="OrthoDB" id="7698238at2759"/>
<dbReference type="Proteomes" id="UP000279307">
    <property type="component" value="Chromosome 14"/>
</dbReference>
<evidence type="ECO:0000256" key="1">
    <source>
        <dbReference type="SAM" id="MobiDB-lite"/>
    </source>
</evidence>
<reference evidence="3" key="2">
    <citation type="submission" date="2018-07" db="EMBL/GenBank/DDBJ databases">
        <authorList>
            <person name="Mckenzie S.K."/>
            <person name="Kronauer D.J.C."/>
        </authorList>
    </citation>
    <scope>NUCLEOTIDE SEQUENCE</scope>
    <source>
        <strain evidence="3">Clonal line C1</strain>
    </source>
</reference>
<evidence type="ECO:0000256" key="2">
    <source>
        <dbReference type="SAM" id="SignalP"/>
    </source>
</evidence>
<dbReference type="AlphaFoldDB" id="A0A3L8D3W2"/>
<name>A0A3L8D3W2_OOCBI</name>
<accession>A0A3L8D3W2</accession>
<evidence type="ECO:0008006" key="4">
    <source>
        <dbReference type="Google" id="ProtNLM"/>
    </source>
</evidence>
<dbReference type="EMBL" id="QOIP01000014">
    <property type="protein sequence ID" value="RLU15090.1"/>
    <property type="molecule type" value="Genomic_DNA"/>
</dbReference>
<feature type="region of interest" description="Disordered" evidence="1">
    <location>
        <begin position="222"/>
        <end position="247"/>
    </location>
</feature>
<organism evidence="3">
    <name type="scientific">Ooceraea biroi</name>
    <name type="common">Clonal raider ant</name>
    <name type="synonym">Cerapachys biroi</name>
    <dbReference type="NCBI Taxonomy" id="2015173"/>
    <lineage>
        <taxon>Eukaryota</taxon>
        <taxon>Metazoa</taxon>
        <taxon>Ecdysozoa</taxon>
        <taxon>Arthropoda</taxon>
        <taxon>Hexapoda</taxon>
        <taxon>Insecta</taxon>
        <taxon>Pterygota</taxon>
        <taxon>Neoptera</taxon>
        <taxon>Endopterygota</taxon>
        <taxon>Hymenoptera</taxon>
        <taxon>Apocrita</taxon>
        <taxon>Aculeata</taxon>
        <taxon>Formicoidea</taxon>
        <taxon>Formicidae</taxon>
        <taxon>Dorylinae</taxon>
        <taxon>Ooceraea</taxon>
    </lineage>
</organism>
<proteinExistence type="predicted"/>
<feature type="signal peptide" evidence="2">
    <location>
        <begin position="1"/>
        <end position="17"/>
    </location>
</feature>
<comment type="caution">
    <text evidence="3">The sequence shown here is derived from an EMBL/GenBank/DDBJ whole genome shotgun (WGS) entry which is preliminary data.</text>
</comment>
<feature type="chain" id="PRO_5018091454" description="Reverse transcriptase domain-containing protein" evidence="2">
    <location>
        <begin position="18"/>
        <end position="247"/>
    </location>
</feature>
<keyword evidence="2" id="KW-0732">Signal</keyword>